<sequence>MAQRPSRRSRYDDFDEYDAPSPHDPYYGSPPPQGRKSDRRSRRHSPDVAPQVDAYAPRHGHSRREPPESLPMSKQAGGGGRRARSPPPYYTSEPLPRDSRRDGQREEYRREPRRPHHHARDHSREYDDGGYQPMPKEKSRRSHRDDLDYRPRRNKAPSPVDYHRHHRPQDRDDAGYRPRKSRPFSPEPRPRARSYMSSPFGSEDEIPRRRARSHDRTKTRDVFSPRGRGRDHDMAPPSSKPSHARRQSVPAPPPASATKTAKKQQWWQNPYIQAGAYTALSAGAKAVMQSRNDPSPWLGAKGAKVATAALGAALMDGLGGKKQQRR</sequence>
<keyword evidence="3" id="KW-1185">Reference proteome</keyword>
<dbReference type="EMBL" id="SRPW01000790">
    <property type="protein sequence ID" value="KAG6012042.1"/>
    <property type="molecule type" value="Genomic_DNA"/>
</dbReference>
<organism evidence="2 3">
    <name type="scientific">Claviceps pusilla</name>
    <dbReference type="NCBI Taxonomy" id="123648"/>
    <lineage>
        <taxon>Eukaryota</taxon>
        <taxon>Fungi</taxon>
        <taxon>Dikarya</taxon>
        <taxon>Ascomycota</taxon>
        <taxon>Pezizomycotina</taxon>
        <taxon>Sordariomycetes</taxon>
        <taxon>Hypocreomycetidae</taxon>
        <taxon>Hypocreales</taxon>
        <taxon>Clavicipitaceae</taxon>
        <taxon>Claviceps</taxon>
    </lineage>
</organism>
<dbReference type="OrthoDB" id="3539922at2759"/>
<reference evidence="2" key="1">
    <citation type="journal article" date="2020" name="bioRxiv">
        <title>Whole genome comparisons of ergot fungi reveals the divergence and evolution of species within the genus Claviceps are the result of varying mechanisms driving genome evolution and host range expansion.</title>
        <authorList>
            <person name="Wyka S.A."/>
            <person name="Mondo S.J."/>
            <person name="Liu M."/>
            <person name="Dettman J."/>
            <person name="Nalam V."/>
            <person name="Broders K.D."/>
        </authorList>
    </citation>
    <scope>NUCLEOTIDE SEQUENCE</scope>
    <source>
        <strain evidence="2">CCC 602</strain>
    </source>
</reference>
<feature type="compositionally biased region" description="Basic residues" evidence="1">
    <location>
        <begin position="111"/>
        <end position="121"/>
    </location>
</feature>
<name>A0A9P7NCM7_9HYPO</name>
<protein>
    <submittedName>
        <fullName evidence="2">Uncharacterized protein</fullName>
    </submittedName>
</protein>
<accession>A0A9P7NCM7</accession>
<dbReference type="AlphaFoldDB" id="A0A9P7NCM7"/>
<feature type="compositionally biased region" description="Basic and acidic residues" evidence="1">
    <location>
        <begin position="95"/>
        <end position="110"/>
    </location>
</feature>
<comment type="caution">
    <text evidence="2">The sequence shown here is derived from an EMBL/GenBank/DDBJ whole genome shotgun (WGS) entry which is preliminary data.</text>
</comment>
<evidence type="ECO:0000313" key="2">
    <source>
        <dbReference type="EMBL" id="KAG6012042.1"/>
    </source>
</evidence>
<proteinExistence type="predicted"/>
<feature type="compositionally biased region" description="Basic and acidic residues" evidence="1">
    <location>
        <begin position="214"/>
        <end position="234"/>
    </location>
</feature>
<dbReference type="Proteomes" id="UP000748025">
    <property type="component" value="Unassembled WGS sequence"/>
</dbReference>
<evidence type="ECO:0000256" key="1">
    <source>
        <dbReference type="SAM" id="MobiDB-lite"/>
    </source>
</evidence>
<gene>
    <name evidence="2" type="ORF">E4U43_007968</name>
</gene>
<feature type="region of interest" description="Disordered" evidence="1">
    <location>
        <begin position="1"/>
        <end position="266"/>
    </location>
</feature>
<evidence type="ECO:0000313" key="3">
    <source>
        <dbReference type="Proteomes" id="UP000748025"/>
    </source>
</evidence>